<sequence>MGFSFEISGLSFEASSRRILTLTELSLPSAGLVTILGPNGAGKTTMLRILAGLEREYNGKIRLWGKDLKDHSSQERSRNVAWVPSELDLSFDISLVEMVGLGRYPWNQGYPTRDDRLAVEKVLERLELLGLRDRMLSTLSSGERQKAQVARALASEARCLILDEPCSHLDIKARYELMEILQMVGQSALVLMTSHDHYIIPRYTDWSLALKTGEMFSYQSGALSDQEVSLLFDLKGLKFGESQSD</sequence>
<dbReference type="AlphaFoldDB" id="A0A1Y6BEB1"/>
<dbReference type="SUPFAM" id="SSF52540">
    <property type="entry name" value="P-loop containing nucleoside triphosphate hydrolases"/>
    <property type="match status" value="1"/>
</dbReference>
<keyword evidence="2" id="KW-0547">Nucleotide-binding</keyword>
<organism evidence="7 8">
    <name type="scientific">Pseudobacteriovorax antillogorgiicola</name>
    <dbReference type="NCBI Taxonomy" id="1513793"/>
    <lineage>
        <taxon>Bacteria</taxon>
        <taxon>Pseudomonadati</taxon>
        <taxon>Bdellovibrionota</taxon>
        <taxon>Oligoflexia</taxon>
        <taxon>Oligoflexales</taxon>
        <taxon>Pseudobacteriovoracaceae</taxon>
        <taxon>Pseudobacteriovorax</taxon>
    </lineage>
</organism>
<evidence type="ECO:0000256" key="4">
    <source>
        <dbReference type="ARBA" id="ARBA00022967"/>
    </source>
</evidence>
<dbReference type="Gene3D" id="3.40.50.300">
    <property type="entry name" value="P-loop containing nucleotide triphosphate hydrolases"/>
    <property type="match status" value="1"/>
</dbReference>
<dbReference type="GO" id="GO:0016887">
    <property type="term" value="F:ATP hydrolysis activity"/>
    <property type="evidence" value="ECO:0007669"/>
    <property type="project" value="InterPro"/>
</dbReference>
<evidence type="ECO:0000313" key="7">
    <source>
        <dbReference type="EMBL" id="SMF05124.1"/>
    </source>
</evidence>
<keyword evidence="1" id="KW-0813">Transport</keyword>
<proteinExistence type="predicted"/>
<dbReference type="OrthoDB" id="5296765at2"/>
<dbReference type="SMART" id="SM00382">
    <property type="entry name" value="AAA"/>
    <property type="match status" value="1"/>
</dbReference>
<dbReference type="InterPro" id="IPR027417">
    <property type="entry name" value="P-loop_NTPase"/>
</dbReference>
<evidence type="ECO:0000256" key="2">
    <source>
        <dbReference type="ARBA" id="ARBA00022741"/>
    </source>
</evidence>
<dbReference type="PANTHER" id="PTHR42794">
    <property type="entry name" value="HEMIN IMPORT ATP-BINDING PROTEIN HMUV"/>
    <property type="match status" value="1"/>
</dbReference>
<dbReference type="InterPro" id="IPR017871">
    <property type="entry name" value="ABC_transporter-like_CS"/>
</dbReference>
<dbReference type="RefSeq" id="WP_132316975.1">
    <property type="nucleotide sequence ID" value="NZ_FWZT01000004.1"/>
</dbReference>
<dbReference type="Proteomes" id="UP000192907">
    <property type="component" value="Unassembled WGS sequence"/>
</dbReference>
<dbReference type="STRING" id="1513793.SAMN06296036_10444"/>
<evidence type="ECO:0000256" key="1">
    <source>
        <dbReference type="ARBA" id="ARBA00022448"/>
    </source>
</evidence>
<dbReference type="GO" id="GO:0005524">
    <property type="term" value="F:ATP binding"/>
    <property type="evidence" value="ECO:0007669"/>
    <property type="project" value="UniProtKB-KW"/>
</dbReference>
<feature type="domain" description="ABC transporter" evidence="6">
    <location>
        <begin position="5"/>
        <end position="237"/>
    </location>
</feature>
<dbReference type="PROSITE" id="PS50893">
    <property type="entry name" value="ABC_TRANSPORTER_2"/>
    <property type="match status" value="1"/>
</dbReference>
<keyword evidence="3 7" id="KW-0067">ATP-binding</keyword>
<dbReference type="InterPro" id="IPR003593">
    <property type="entry name" value="AAA+_ATPase"/>
</dbReference>
<evidence type="ECO:0000256" key="5">
    <source>
        <dbReference type="ARBA" id="ARBA00037066"/>
    </source>
</evidence>
<gene>
    <name evidence="7" type="ORF">SAMN06296036_10444</name>
</gene>
<dbReference type="Pfam" id="PF00005">
    <property type="entry name" value="ABC_tran"/>
    <property type="match status" value="1"/>
</dbReference>
<reference evidence="8" key="1">
    <citation type="submission" date="2017-04" db="EMBL/GenBank/DDBJ databases">
        <authorList>
            <person name="Varghese N."/>
            <person name="Submissions S."/>
        </authorList>
    </citation>
    <scope>NUCLEOTIDE SEQUENCE [LARGE SCALE GENOMIC DNA]</scope>
    <source>
        <strain evidence="8">RKEM611</strain>
    </source>
</reference>
<dbReference type="PROSITE" id="PS00211">
    <property type="entry name" value="ABC_TRANSPORTER_1"/>
    <property type="match status" value="1"/>
</dbReference>
<dbReference type="PANTHER" id="PTHR42794:SF1">
    <property type="entry name" value="HEMIN IMPORT ATP-BINDING PROTEIN HMUV"/>
    <property type="match status" value="1"/>
</dbReference>
<dbReference type="EMBL" id="FWZT01000004">
    <property type="protein sequence ID" value="SMF05124.1"/>
    <property type="molecule type" value="Genomic_DNA"/>
</dbReference>
<evidence type="ECO:0000313" key="8">
    <source>
        <dbReference type="Proteomes" id="UP000192907"/>
    </source>
</evidence>
<accession>A0A1Y6BEB1</accession>
<keyword evidence="8" id="KW-1185">Reference proteome</keyword>
<name>A0A1Y6BEB1_9BACT</name>
<dbReference type="InterPro" id="IPR003439">
    <property type="entry name" value="ABC_transporter-like_ATP-bd"/>
</dbReference>
<keyword evidence="4" id="KW-1278">Translocase</keyword>
<protein>
    <submittedName>
        <fullName evidence="7">Iron complex transport system ATP-binding protein</fullName>
    </submittedName>
</protein>
<comment type="function">
    <text evidence="5">Part of the ABC transporter complex HmuTUV involved in hemin import. Responsible for energy coupling to the transport system.</text>
</comment>
<evidence type="ECO:0000259" key="6">
    <source>
        <dbReference type="PROSITE" id="PS50893"/>
    </source>
</evidence>
<evidence type="ECO:0000256" key="3">
    <source>
        <dbReference type="ARBA" id="ARBA00022840"/>
    </source>
</evidence>